<dbReference type="Proteomes" id="UP000887565">
    <property type="component" value="Unplaced"/>
</dbReference>
<comment type="similarity">
    <text evidence="2">Belongs to the dpy-30 family.</text>
</comment>
<name>A0A915KZF0_ROMCU</name>
<proteinExistence type="inferred from homology"/>
<dbReference type="CDD" id="cd22965">
    <property type="entry name" value="DD_DPY30_SDC1"/>
    <property type="match status" value="1"/>
</dbReference>
<evidence type="ECO:0000313" key="6">
    <source>
        <dbReference type="WBParaSite" id="nRc.2.0.1.t42892-RA"/>
    </source>
</evidence>
<dbReference type="InterPro" id="IPR007858">
    <property type="entry name" value="Dpy-30_motif"/>
</dbReference>
<feature type="compositionally biased region" description="Pro residues" evidence="4">
    <location>
        <begin position="50"/>
        <end position="64"/>
    </location>
</feature>
<feature type="compositionally biased region" description="Low complexity" evidence="4">
    <location>
        <begin position="65"/>
        <end position="77"/>
    </location>
</feature>
<accession>A0A915KZF0</accession>
<dbReference type="AlphaFoldDB" id="A0A915KZF0"/>
<evidence type="ECO:0000256" key="1">
    <source>
        <dbReference type="ARBA" id="ARBA00004123"/>
    </source>
</evidence>
<dbReference type="Gene3D" id="1.20.890.10">
    <property type="entry name" value="cAMP-dependent protein kinase regulatory subunit, dimerization-anchoring domain"/>
    <property type="match status" value="1"/>
</dbReference>
<dbReference type="Pfam" id="PF05186">
    <property type="entry name" value="Dpy-30"/>
    <property type="match status" value="1"/>
</dbReference>
<organism evidence="5 6">
    <name type="scientific">Romanomermis culicivorax</name>
    <name type="common">Nematode worm</name>
    <dbReference type="NCBI Taxonomy" id="13658"/>
    <lineage>
        <taxon>Eukaryota</taxon>
        <taxon>Metazoa</taxon>
        <taxon>Ecdysozoa</taxon>
        <taxon>Nematoda</taxon>
        <taxon>Enoplea</taxon>
        <taxon>Dorylaimia</taxon>
        <taxon>Mermithida</taxon>
        <taxon>Mermithoidea</taxon>
        <taxon>Mermithidae</taxon>
        <taxon>Romanomermis</taxon>
    </lineage>
</organism>
<reference evidence="6" key="1">
    <citation type="submission" date="2022-11" db="UniProtKB">
        <authorList>
            <consortium name="WormBaseParasite"/>
        </authorList>
    </citation>
    <scope>IDENTIFICATION</scope>
</reference>
<dbReference type="InterPro" id="IPR049629">
    <property type="entry name" value="DPY30_SDC1_DD"/>
</dbReference>
<sequence length="144" mass="15288">MDTDEQQQQASAPSAAIEYQLNTENIDSSSTTTPSVADVVKNECGLEMPPPATIVEVEPPPPAAPKMTTETPAAAASAPPPKEDMNALSTRMYLDQTVVPILMCGLTALAKERPPDAIQFLADFLIKNKNKYNTSSAAIAGDQK</sequence>
<evidence type="ECO:0000313" key="5">
    <source>
        <dbReference type="Proteomes" id="UP000887565"/>
    </source>
</evidence>
<keyword evidence="5" id="KW-1185">Reference proteome</keyword>
<dbReference type="WBParaSite" id="nRc.2.0.1.t42892-RA">
    <property type="protein sequence ID" value="nRc.2.0.1.t42892-RA"/>
    <property type="gene ID" value="nRc.2.0.1.g42892"/>
</dbReference>
<keyword evidence="3" id="KW-0539">Nucleus</keyword>
<dbReference type="GO" id="GO:0005634">
    <property type="term" value="C:nucleus"/>
    <property type="evidence" value="ECO:0007669"/>
    <property type="project" value="UniProtKB-SubCell"/>
</dbReference>
<comment type="subcellular location">
    <subcellularLocation>
        <location evidence="1">Nucleus</location>
    </subcellularLocation>
</comment>
<feature type="region of interest" description="Disordered" evidence="4">
    <location>
        <begin position="50"/>
        <end position="84"/>
    </location>
</feature>
<evidence type="ECO:0000256" key="4">
    <source>
        <dbReference type="SAM" id="MobiDB-lite"/>
    </source>
</evidence>
<protein>
    <submittedName>
        <fullName evidence="6">Uncharacterized protein</fullName>
    </submittedName>
</protein>
<evidence type="ECO:0000256" key="2">
    <source>
        <dbReference type="ARBA" id="ARBA00010849"/>
    </source>
</evidence>
<evidence type="ECO:0000256" key="3">
    <source>
        <dbReference type="ARBA" id="ARBA00023242"/>
    </source>
</evidence>